<proteinExistence type="predicted"/>
<organism evidence="1">
    <name type="scientific">Tanacetum cinerariifolium</name>
    <name type="common">Dalmatian daisy</name>
    <name type="synonym">Chrysanthemum cinerariifolium</name>
    <dbReference type="NCBI Taxonomy" id="118510"/>
    <lineage>
        <taxon>Eukaryota</taxon>
        <taxon>Viridiplantae</taxon>
        <taxon>Streptophyta</taxon>
        <taxon>Embryophyta</taxon>
        <taxon>Tracheophyta</taxon>
        <taxon>Spermatophyta</taxon>
        <taxon>Magnoliopsida</taxon>
        <taxon>eudicotyledons</taxon>
        <taxon>Gunneridae</taxon>
        <taxon>Pentapetalae</taxon>
        <taxon>asterids</taxon>
        <taxon>campanulids</taxon>
        <taxon>Asterales</taxon>
        <taxon>Asteraceae</taxon>
        <taxon>Asteroideae</taxon>
        <taxon>Anthemideae</taxon>
        <taxon>Anthemidinae</taxon>
        <taxon>Tanacetum</taxon>
    </lineage>
</organism>
<evidence type="ECO:0000313" key="1">
    <source>
        <dbReference type="EMBL" id="GEU72350.1"/>
    </source>
</evidence>
<protein>
    <submittedName>
        <fullName evidence="1">Uncharacterized protein</fullName>
    </submittedName>
</protein>
<comment type="caution">
    <text evidence="1">The sequence shown here is derived from an EMBL/GenBank/DDBJ whole genome shotgun (WGS) entry which is preliminary data.</text>
</comment>
<dbReference type="AlphaFoldDB" id="A0A6L2MF77"/>
<dbReference type="EMBL" id="BKCJ010006475">
    <property type="protein sequence ID" value="GEU72350.1"/>
    <property type="molecule type" value="Genomic_DNA"/>
</dbReference>
<sequence>MGRDIRVADRIFDKASYVPGFSSKWGKRTADDCTDVEVAMSIDGGHIQNAHTVNAGPKGAEMEVRKVSQKKMEKKSWWITDTSRLSTHS</sequence>
<accession>A0A6L2MF77</accession>
<name>A0A6L2MF77_TANCI</name>
<gene>
    <name evidence="1" type="ORF">Tci_044328</name>
</gene>
<reference evidence="1" key="1">
    <citation type="journal article" date="2019" name="Sci. Rep.">
        <title>Draft genome of Tanacetum cinerariifolium, the natural source of mosquito coil.</title>
        <authorList>
            <person name="Yamashiro T."/>
            <person name="Shiraishi A."/>
            <person name="Satake H."/>
            <person name="Nakayama K."/>
        </authorList>
    </citation>
    <scope>NUCLEOTIDE SEQUENCE</scope>
</reference>